<dbReference type="InterPro" id="IPR016181">
    <property type="entry name" value="Acyl_CoA_acyltransferase"/>
</dbReference>
<dbReference type="PANTHER" id="PTHR36174:SF1">
    <property type="entry name" value="LIPID II:GLYCINE GLYCYLTRANSFERASE"/>
    <property type="match status" value="1"/>
</dbReference>
<evidence type="ECO:0000313" key="13">
    <source>
        <dbReference type="Proteomes" id="UP001597178"/>
    </source>
</evidence>
<sequence>MSVQWKKYFFTIREIYESGSEDEDEELSKADMYYYYQQPKLIGLDKWCAIHKKFLTLCVDLNKTEEQLRKALNRTTRYQINRGSRDELSINTIREPSLEDINEFKTFYNAFSRDKGIELFREDRVRGLKLSGMLVMTYVCHKDGRKLAGHLYIANGKRATMLYSCSGRFANTDIPNIEIGRANRYLHWHDMLFFKEQNYKTYDFLGLSLNVDDRDHQNINKFKKGFGGEEVIEYQSFIPKTLRGRLLVLILKVKWRNQFELIKRKKAYLELATKK</sequence>
<comment type="subcellular location">
    <subcellularLocation>
        <location evidence="1">Cytoplasm</location>
    </subcellularLocation>
</comment>
<evidence type="ECO:0000313" key="12">
    <source>
        <dbReference type="EMBL" id="MFD1360702.1"/>
    </source>
</evidence>
<evidence type="ECO:0000256" key="9">
    <source>
        <dbReference type="ARBA" id="ARBA00040679"/>
    </source>
</evidence>
<comment type="similarity">
    <text evidence="2">Belongs to the FemABX family.</text>
</comment>
<dbReference type="Proteomes" id="UP001597178">
    <property type="component" value="Unassembled WGS sequence"/>
</dbReference>
<gene>
    <name evidence="12" type="ORF">ACFQ4A_03295</name>
</gene>
<evidence type="ECO:0000256" key="11">
    <source>
        <dbReference type="ARBA" id="ARBA00048654"/>
    </source>
</evidence>
<dbReference type="EMBL" id="JBHTNH010000003">
    <property type="protein sequence ID" value="MFD1360702.1"/>
    <property type="molecule type" value="Genomic_DNA"/>
</dbReference>
<keyword evidence="7" id="KW-0961">Cell wall biogenesis/degradation</keyword>
<evidence type="ECO:0000256" key="8">
    <source>
        <dbReference type="ARBA" id="ARBA00039074"/>
    </source>
</evidence>
<name>A0ABW3ZRJ9_9BACI</name>
<evidence type="ECO:0000256" key="2">
    <source>
        <dbReference type="ARBA" id="ARBA00009943"/>
    </source>
</evidence>
<dbReference type="PROSITE" id="PS51191">
    <property type="entry name" value="FEMABX"/>
    <property type="match status" value="1"/>
</dbReference>
<evidence type="ECO:0000256" key="6">
    <source>
        <dbReference type="ARBA" id="ARBA00023315"/>
    </source>
</evidence>
<keyword evidence="6" id="KW-0012">Acyltransferase</keyword>
<proteinExistence type="inferred from homology"/>
<evidence type="ECO:0000256" key="3">
    <source>
        <dbReference type="ARBA" id="ARBA00022679"/>
    </source>
</evidence>
<keyword evidence="3" id="KW-0808">Transferase</keyword>
<evidence type="ECO:0000256" key="1">
    <source>
        <dbReference type="ARBA" id="ARBA00004496"/>
    </source>
</evidence>
<keyword evidence="5" id="KW-0573">Peptidoglycan synthesis</keyword>
<evidence type="ECO:0000256" key="4">
    <source>
        <dbReference type="ARBA" id="ARBA00022960"/>
    </source>
</evidence>
<dbReference type="RefSeq" id="WP_382397545.1">
    <property type="nucleotide sequence ID" value="NZ_JBHTNH010000003.1"/>
</dbReference>
<dbReference type="Pfam" id="PF02388">
    <property type="entry name" value="FemAB"/>
    <property type="match status" value="1"/>
</dbReference>
<dbReference type="InterPro" id="IPR003447">
    <property type="entry name" value="FEMABX"/>
</dbReference>
<dbReference type="Gene3D" id="3.40.630.30">
    <property type="match status" value="1"/>
</dbReference>
<keyword evidence="13" id="KW-1185">Reference proteome</keyword>
<organism evidence="12 13">
    <name type="scientific">Lentibacillus salinarum</name>
    <dbReference type="NCBI Taxonomy" id="446820"/>
    <lineage>
        <taxon>Bacteria</taxon>
        <taxon>Bacillati</taxon>
        <taxon>Bacillota</taxon>
        <taxon>Bacilli</taxon>
        <taxon>Bacillales</taxon>
        <taxon>Bacillaceae</taxon>
        <taxon>Lentibacillus</taxon>
    </lineage>
</organism>
<comment type="catalytic activity">
    <reaction evidence="11">
        <text>beta-D-GlcNAc-(1-&gt;4)-Mur2Ac(oyl-L-Ala-D-isoglutaminyl-L-Lys-D-Ala-D-Ala)-di-trans,octa-cis-undecaprenyl diphosphate + glycyl-tRNA(Gly) = beta-D-GlcNAc-(1-&gt;4)-Mur2Ac(oyl-L-Ala-D-isoglutaminyl-L-Lys-(N(6)-Gly)-D-Ala-D-Ala)-di-trans,octa-cis-undecaprenyl diphosphate + tRNA(Gly) + H(+)</text>
        <dbReference type="Rhea" id="RHEA:30435"/>
        <dbReference type="Rhea" id="RHEA-COMP:9664"/>
        <dbReference type="Rhea" id="RHEA-COMP:9683"/>
        <dbReference type="ChEBI" id="CHEBI:15378"/>
        <dbReference type="ChEBI" id="CHEBI:62233"/>
        <dbReference type="ChEBI" id="CHEBI:62234"/>
        <dbReference type="ChEBI" id="CHEBI:78442"/>
        <dbReference type="ChEBI" id="CHEBI:78522"/>
        <dbReference type="EC" id="2.3.2.16"/>
    </reaction>
</comment>
<dbReference type="PANTHER" id="PTHR36174">
    <property type="entry name" value="LIPID II:GLYCINE GLYCYLTRANSFERASE"/>
    <property type="match status" value="1"/>
</dbReference>
<protein>
    <recommendedName>
        <fullName evidence="9">Lipid II:glycine glycyltransferase</fullName>
        <ecNumber evidence="8">2.3.2.16</ecNumber>
    </recommendedName>
    <alternativeName>
        <fullName evidence="10">Factor essential for expression of methicillin resistance X</fullName>
    </alternativeName>
</protein>
<keyword evidence="4" id="KW-0133">Cell shape</keyword>
<reference evidence="13" key="1">
    <citation type="journal article" date="2019" name="Int. J. Syst. Evol. Microbiol.">
        <title>The Global Catalogue of Microorganisms (GCM) 10K type strain sequencing project: providing services to taxonomists for standard genome sequencing and annotation.</title>
        <authorList>
            <consortium name="The Broad Institute Genomics Platform"/>
            <consortium name="The Broad Institute Genome Sequencing Center for Infectious Disease"/>
            <person name="Wu L."/>
            <person name="Ma J."/>
        </authorList>
    </citation>
    <scope>NUCLEOTIDE SEQUENCE [LARGE SCALE GENOMIC DNA]</scope>
    <source>
        <strain evidence="13">CCUG 54822</strain>
    </source>
</reference>
<evidence type="ECO:0000256" key="10">
    <source>
        <dbReference type="ARBA" id="ARBA00042933"/>
    </source>
</evidence>
<comment type="caution">
    <text evidence="12">The sequence shown here is derived from an EMBL/GenBank/DDBJ whole genome shotgun (WGS) entry which is preliminary data.</text>
</comment>
<dbReference type="SUPFAM" id="SSF55729">
    <property type="entry name" value="Acyl-CoA N-acyltransferases (Nat)"/>
    <property type="match status" value="1"/>
</dbReference>
<evidence type="ECO:0000256" key="7">
    <source>
        <dbReference type="ARBA" id="ARBA00023316"/>
    </source>
</evidence>
<dbReference type="EC" id="2.3.2.16" evidence="8"/>
<accession>A0ABW3ZRJ9</accession>
<evidence type="ECO:0000256" key="5">
    <source>
        <dbReference type="ARBA" id="ARBA00022984"/>
    </source>
</evidence>
<dbReference type="InterPro" id="IPR050644">
    <property type="entry name" value="PG_Glycine_Bridge_Synth"/>
</dbReference>